<sequence>MLHSPPVWLLRLALALLLLVLSATSLLLFQQMERAQQDAIRERVGFQARTLAIRLENSLTDEVEALRRMALLWNHRGRIPHDEWMLEAQFALDHFQGYQSIQWLDSTLKMRWVQPLKGNEAARGFRLTPNHPNFNLAMQAKASGQPQLSNSVELVQGGRGFVLYTPLYIANDQSAQTFDGFLQGVFRVERLMDKLLEGLDNEDFSVRLLESGKPLYHRERPQSLNELEQQVPLHLLNNRHFALQLSPTSALVKQLSSPLPRFVFGAGLLTSLLLVAALALALENARRADALQTGYRRLNQEVRQREEAEQELRESRERLQLVLDLTDSSRDGLFILDLASREVLHMNQATYSSLGYSAEDFRQRLKDDPEHLLPGFHAWLESVHQAHLDKQSTIFQREMRRSDGSLQAAEISAQLVKRNGREYLIGVSRDNRERLELEARLQRLSHQDGLTGLYNRRHFDRQLSGEWRRLRRVGAPLALLMLDVDHFKAFNDRLGHQAGDDALRRVAAVLQESLQREGDVACRYGGEEFAIILANTSEQGALNVAERVRQQVETLGIPHPDGIGGRLTLSIGIAVSDPAREEQPDSLVARSDAALYRAKHEGRNRTCLWGPNQG</sequence>
<dbReference type="InterPro" id="IPR006189">
    <property type="entry name" value="CHASE_dom"/>
</dbReference>
<dbReference type="GO" id="GO:0052621">
    <property type="term" value="F:diguanylate cyclase activity"/>
    <property type="evidence" value="ECO:0007669"/>
    <property type="project" value="UniProtKB-EC"/>
</dbReference>
<evidence type="ECO:0000313" key="12">
    <source>
        <dbReference type="Proteomes" id="UP001519667"/>
    </source>
</evidence>
<dbReference type="InterPro" id="IPR042240">
    <property type="entry name" value="CHASE_sf"/>
</dbReference>
<organism evidence="11 12">
    <name type="scientific">Metapseudomonas boanensis</name>
    <dbReference type="NCBI Taxonomy" id="2822138"/>
    <lineage>
        <taxon>Bacteria</taxon>
        <taxon>Pseudomonadati</taxon>
        <taxon>Pseudomonadota</taxon>
        <taxon>Gammaproteobacteria</taxon>
        <taxon>Pseudomonadales</taxon>
        <taxon>Pseudomonadaceae</taxon>
        <taxon>Metapseudomonas</taxon>
    </lineage>
</organism>
<dbReference type="Proteomes" id="UP001519667">
    <property type="component" value="Unassembled WGS sequence"/>
</dbReference>
<dbReference type="EMBL" id="JAGTIS010000002">
    <property type="protein sequence ID" value="MBT8765848.1"/>
    <property type="molecule type" value="Genomic_DNA"/>
</dbReference>
<proteinExistence type="predicted"/>
<keyword evidence="11" id="KW-0548">Nucleotidyltransferase</keyword>
<keyword evidence="12" id="KW-1185">Reference proteome</keyword>
<dbReference type="PANTHER" id="PTHR45138:SF9">
    <property type="entry name" value="DIGUANYLATE CYCLASE DGCM-RELATED"/>
    <property type="match status" value="1"/>
</dbReference>
<reference evidence="11 12" key="1">
    <citation type="submission" date="2021-04" db="EMBL/GenBank/DDBJ databases">
        <title>Pseudomonas boanensis sp. nov., a bacterium isolated from river water used for household purposes in Boane District, Mozambique.</title>
        <authorList>
            <person name="Nicklasson M."/>
            <person name="Martin-Rodriguez A.J."/>
            <person name="Thorell K."/>
            <person name="Neves L."/>
            <person name="Mussagy A."/>
            <person name="Rydberg H.A."/>
            <person name="Hernroth B."/>
            <person name="Svensson-Stadler L."/>
            <person name="Sjoling A."/>
        </authorList>
    </citation>
    <scope>NUCLEOTIDE SEQUENCE [LARGE SCALE GENOMIC DNA]</scope>
    <source>
        <strain evidence="11 12">DB1</strain>
    </source>
</reference>
<protein>
    <recommendedName>
        <fullName evidence="2">diguanylate cyclase</fullName>
        <ecNumber evidence="2">2.7.7.65</ecNumber>
    </recommendedName>
</protein>
<name>A0ABS5XF03_9GAMM</name>
<feature type="domain" description="CHASE" evidence="9">
    <location>
        <begin position="110"/>
        <end position="199"/>
    </location>
</feature>
<dbReference type="InterPro" id="IPR043128">
    <property type="entry name" value="Rev_trsase/Diguanyl_cyclase"/>
</dbReference>
<dbReference type="Gene3D" id="3.30.450.20">
    <property type="entry name" value="PAS domain"/>
    <property type="match status" value="1"/>
</dbReference>
<dbReference type="SUPFAM" id="SSF55785">
    <property type="entry name" value="PYP-like sensor domain (PAS domain)"/>
    <property type="match status" value="1"/>
</dbReference>
<evidence type="ECO:0000256" key="3">
    <source>
        <dbReference type="ARBA" id="ARBA00022692"/>
    </source>
</evidence>
<accession>A0ABS5XF03</accession>
<keyword evidence="5" id="KW-0472">Membrane</keyword>
<dbReference type="EC" id="2.7.7.65" evidence="2"/>
<dbReference type="NCBIfam" id="TIGR00229">
    <property type="entry name" value="sensory_box"/>
    <property type="match status" value="1"/>
</dbReference>
<keyword evidence="3" id="KW-0812">Transmembrane</keyword>
<dbReference type="RefSeq" id="WP_215372133.1">
    <property type="nucleotide sequence ID" value="NZ_JAGTIS010000002.1"/>
</dbReference>
<evidence type="ECO:0000256" key="4">
    <source>
        <dbReference type="ARBA" id="ARBA00022989"/>
    </source>
</evidence>
<keyword evidence="4" id="KW-1133">Transmembrane helix</keyword>
<dbReference type="Pfam" id="PF03924">
    <property type="entry name" value="CHASE"/>
    <property type="match status" value="1"/>
</dbReference>
<feature type="domain" description="PAS" evidence="8">
    <location>
        <begin position="315"/>
        <end position="361"/>
    </location>
</feature>
<dbReference type="InterPro" id="IPR029787">
    <property type="entry name" value="Nucleotide_cyclase"/>
</dbReference>
<evidence type="ECO:0000256" key="7">
    <source>
        <dbReference type="SAM" id="Coils"/>
    </source>
</evidence>
<evidence type="ECO:0000259" key="8">
    <source>
        <dbReference type="PROSITE" id="PS50112"/>
    </source>
</evidence>
<dbReference type="Gene3D" id="3.30.450.350">
    <property type="entry name" value="CHASE domain"/>
    <property type="match status" value="1"/>
</dbReference>
<comment type="caution">
    <text evidence="11">The sequence shown here is derived from an EMBL/GenBank/DDBJ whole genome shotgun (WGS) entry which is preliminary data.</text>
</comment>
<evidence type="ECO:0000256" key="2">
    <source>
        <dbReference type="ARBA" id="ARBA00012528"/>
    </source>
</evidence>
<dbReference type="Gene3D" id="3.30.70.270">
    <property type="match status" value="1"/>
</dbReference>
<dbReference type="InterPro" id="IPR035965">
    <property type="entry name" value="PAS-like_dom_sf"/>
</dbReference>
<evidence type="ECO:0000256" key="1">
    <source>
        <dbReference type="ARBA" id="ARBA00004370"/>
    </source>
</evidence>
<evidence type="ECO:0000259" key="9">
    <source>
        <dbReference type="PROSITE" id="PS50839"/>
    </source>
</evidence>
<comment type="subcellular location">
    <subcellularLocation>
        <location evidence="1">Membrane</location>
    </subcellularLocation>
</comment>
<dbReference type="CDD" id="cd01949">
    <property type="entry name" value="GGDEF"/>
    <property type="match status" value="1"/>
</dbReference>
<dbReference type="SMART" id="SM01079">
    <property type="entry name" value="CHASE"/>
    <property type="match status" value="1"/>
</dbReference>
<comment type="catalytic activity">
    <reaction evidence="6">
        <text>2 GTP = 3',3'-c-di-GMP + 2 diphosphate</text>
        <dbReference type="Rhea" id="RHEA:24898"/>
        <dbReference type="ChEBI" id="CHEBI:33019"/>
        <dbReference type="ChEBI" id="CHEBI:37565"/>
        <dbReference type="ChEBI" id="CHEBI:58805"/>
        <dbReference type="EC" id="2.7.7.65"/>
    </reaction>
</comment>
<dbReference type="PANTHER" id="PTHR45138">
    <property type="entry name" value="REGULATORY COMPONENTS OF SENSORY TRANSDUCTION SYSTEM"/>
    <property type="match status" value="1"/>
</dbReference>
<evidence type="ECO:0000259" key="10">
    <source>
        <dbReference type="PROSITE" id="PS50887"/>
    </source>
</evidence>
<evidence type="ECO:0000256" key="5">
    <source>
        <dbReference type="ARBA" id="ARBA00023136"/>
    </source>
</evidence>
<dbReference type="SUPFAM" id="SSF55073">
    <property type="entry name" value="Nucleotide cyclase"/>
    <property type="match status" value="1"/>
</dbReference>
<dbReference type="InterPro" id="IPR050469">
    <property type="entry name" value="Diguanylate_Cyclase"/>
</dbReference>
<feature type="coiled-coil region" evidence="7">
    <location>
        <begin position="288"/>
        <end position="325"/>
    </location>
</feature>
<dbReference type="InterPro" id="IPR000160">
    <property type="entry name" value="GGDEF_dom"/>
</dbReference>
<gene>
    <name evidence="11" type="ORF">J7302_06850</name>
</gene>
<dbReference type="NCBIfam" id="TIGR00254">
    <property type="entry name" value="GGDEF"/>
    <property type="match status" value="1"/>
</dbReference>
<dbReference type="InterPro" id="IPR000014">
    <property type="entry name" value="PAS"/>
</dbReference>
<evidence type="ECO:0000313" key="11">
    <source>
        <dbReference type="EMBL" id="MBT8765848.1"/>
    </source>
</evidence>
<feature type="domain" description="GGDEF" evidence="10">
    <location>
        <begin position="475"/>
        <end position="611"/>
    </location>
</feature>
<dbReference type="PROSITE" id="PS50112">
    <property type="entry name" value="PAS"/>
    <property type="match status" value="1"/>
</dbReference>
<dbReference type="SMART" id="SM00267">
    <property type="entry name" value="GGDEF"/>
    <property type="match status" value="1"/>
</dbReference>
<dbReference type="PROSITE" id="PS50839">
    <property type="entry name" value="CHASE"/>
    <property type="match status" value="1"/>
</dbReference>
<dbReference type="Pfam" id="PF00990">
    <property type="entry name" value="GGDEF"/>
    <property type="match status" value="1"/>
</dbReference>
<keyword evidence="11" id="KW-0808">Transferase</keyword>
<keyword evidence="7" id="KW-0175">Coiled coil</keyword>
<evidence type="ECO:0000256" key="6">
    <source>
        <dbReference type="ARBA" id="ARBA00034247"/>
    </source>
</evidence>
<dbReference type="PROSITE" id="PS50887">
    <property type="entry name" value="GGDEF"/>
    <property type="match status" value="1"/>
</dbReference>